<dbReference type="HOGENOM" id="CLU_120569_1_1_1"/>
<dbReference type="eggNOG" id="ENOG502STNI">
    <property type="taxonomic scope" value="Eukaryota"/>
</dbReference>
<dbReference type="OrthoDB" id="3830014at2759"/>
<dbReference type="RefSeq" id="XP_007828482.1">
    <property type="nucleotide sequence ID" value="XM_007830291.1"/>
</dbReference>
<dbReference type="SMART" id="SM00886">
    <property type="entry name" value="Dabb"/>
    <property type="match status" value="1"/>
</dbReference>
<feature type="domain" description="Stress-response A/B barrel" evidence="1">
    <location>
        <begin position="7"/>
        <end position="103"/>
    </location>
</feature>
<dbReference type="InParanoid" id="W3XQU4"/>
<accession>W3XQU4</accession>
<dbReference type="PROSITE" id="PS51502">
    <property type="entry name" value="S_R_A_B_BARREL"/>
    <property type="match status" value="1"/>
</dbReference>
<protein>
    <recommendedName>
        <fullName evidence="1">Stress-response A/B barrel domain-containing protein</fullName>
    </recommendedName>
</protein>
<proteinExistence type="predicted"/>
<dbReference type="KEGG" id="pfy:PFICI_01710"/>
<dbReference type="InterPro" id="IPR011008">
    <property type="entry name" value="Dimeric_a/b-barrel"/>
</dbReference>
<dbReference type="InterPro" id="IPR013097">
    <property type="entry name" value="Dabb"/>
</dbReference>
<dbReference type="Pfam" id="PF07876">
    <property type="entry name" value="Dabb"/>
    <property type="match status" value="1"/>
</dbReference>
<reference evidence="3" key="1">
    <citation type="journal article" date="2015" name="BMC Genomics">
        <title>Genomic and transcriptomic analysis of the endophytic fungus Pestalotiopsis fici reveals its lifestyle and high potential for synthesis of natural products.</title>
        <authorList>
            <person name="Wang X."/>
            <person name="Zhang X."/>
            <person name="Liu L."/>
            <person name="Xiang M."/>
            <person name="Wang W."/>
            <person name="Sun X."/>
            <person name="Che Y."/>
            <person name="Guo L."/>
            <person name="Liu G."/>
            <person name="Guo L."/>
            <person name="Wang C."/>
            <person name="Yin W.B."/>
            <person name="Stadler M."/>
            <person name="Zhang X."/>
            <person name="Liu X."/>
        </authorList>
    </citation>
    <scope>NUCLEOTIDE SEQUENCE [LARGE SCALE GENOMIC DNA]</scope>
    <source>
        <strain evidence="3">W106-1 / CGMCC3.15140</strain>
    </source>
</reference>
<dbReference type="OMA" id="TYFEPIE"/>
<dbReference type="GeneID" id="19266723"/>
<organism evidence="2 3">
    <name type="scientific">Pestalotiopsis fici (strain W106-1 / CGMCC3.15140)</name>
    <dbReference type="NCBI Taxonomy" id="1229662"/>
    <lineage>
        <taxon>Eukaryota</taxon>
        <taxon>Fungi</taxon>
        <taxon>Dikarya</taxon>
        <taxon>Ascomycota</taxon>
        <taxon>Pezizomycotina</taxon>
        <taxon>Sordariomycetes</taxon>
        <taxon>Xylariomycetidae</taxon>
        <taxon>Amphisphaeriales</taxon>
        <taxon>Sporocadaceae</taxon>
        <taxon>Pestalotiopsis</taxon>
    </lineage>
</organism>
<evidence type="ECO:0000313" key="2">
    <source>
        <dbReference type="EMBL" id="ETS87882.1"/>
    </source>
</evidence>
<dbReference type="Gene3D" id="3.30.70.100">
    <property type="match status" value="1"/>
</dbReference>
<evidence type="ECO:0000313" key="3">
    <source>
        <dbReference type="Proteomes" id="UP000030651"/>
    </source>
</evidence>
<dbReference type="EMBL" id="KI912109">
    <property type="protein sequence ID" value="ETS87882.1"/>
    <property type="molecule type" value="Genomic_DNA"/>
</dbReference>
<dbReference type="Proteomes" id="UP000030651">
    <property type="component" value="Unassembled WGS sequence"/>
</dbReference>
<dbReference type="SUPFAM" id="SSF54909">
    <property type="entry name" value="Dimeric alpha+beta barrel"/>
    <property type="match status" value="1"/>
</dbReference>
<name>W3XQU4_PESFW</name>
<dbReference type="AlphaFoldDB" id="W3XQU4"/>
<gene>
    <name evidence="2" type="ORF">PFICI_01710</name>
</gene>
<evidence type="ECO:0000259" key="1">
    <source>
        <dbReference type="PROSITE" id="PS51502"/>
    </source>
</evidence>
<sequence length="108" mass="12389">MASTKPIQRITLFKIPKQEDQDKLLEIYRHMPEKAVKDGKPYILSVKPGRAFPDQRAQGFTVAVVSVFSSLEDMQFYDNECKAHAELKSFAKTVHQGAMMVFYESIFD</sequence>
<keyword evidence="3" id="KW-1185">Reference proteome</keyword>